<proteinExistence type="predicted"/>
<name>A0A7R8H055_LEPSM</name>
<organism evidence="1 2">
    <name type="scientific">Lepeophtheirus salmonis</name>
    <name type="common">Salmon louse</name>
    <name type="synonym">Caligus salmonis</name>
    <dbReference type="NCBI Taxonomy" id="72036"/>
    <lineage>
        <taxon>Eukaryota</taxon>
        <taxon>Metazoa</taxon>
        <taxon>Ecdysozoa</taxon>
        <taxon>Arthropoda</taxon>
        <taxon>Crustacea</taxon>
        <taxon>Multicrustacea</taxon>
        <taxon>Hexanauplia</taxon>
        <taxon>Copepoda</taxon>
        <taxon>Siphonostomatoida</taxon>
        <taxon>Caligidae</taxon>
        <taxon>Lepeophtheirus</taxon>
    </lineage>
</organism>
<gene>
    <name evidence="1" type="ORF">LSAA_1383</name>
</gene>
<protein>
    <submittedName>
        <fullName evidence="1">(salmon louse) hypothetical protein</fullName>
    </submittedName>
</protein>
<dbReference type="AlphaFoldDB" id="A0A7R8H055"/>
<keyword evidence="2" id="KW-1185">Reference proteome</keyword>
<accession>A0A7R8H055</accession>
<evidence type="ECO:0000313" key="2">
    <source>
        <dbReference type="Proteomes" id="UP000675881"/>
    </source>
</evidence>
<reference evidence="1" key="1">
    <citation type="submission" date="2021-02" db="EMBL/GenBank/DDBJ databases">
        <authorList>
            <person name="Bekaert M."/>
        </authorList>
    </citation>
    <scope>NUCLEOTIDE SEQUENCE</scope>
    <source>
        <strain evidence="1">IoA-00</strain>
    </source>
</reference>
<dbReference type="Proteomes" id="UP000675881">
    <property type="component" value="Chromosome 1"/>
</dbReference>
<sequence>MELKSIPKSGKSKILNVENVKEIEEANPLKFFYSPANNMGIAKLKKNSYYGLRRGSLMMQTSWIIRFEDILRPKLHNPNIETLIILDVEKGKDPLKSLHYHACNEHWGCKIHKTHLKC</sequence>
<dbReference type="EMBL" id="HG994580">
    <property type="protein sequence ID" value="CAF2779385.1"/>
    <property type="molecule type" value="Genomic_DNA"/>
</dbReference>
<evidence type="ECO:0000313" key="1">
    <source>
        <dbReference type="EMBL" id="CAF2779385.1"/>
    </source>
</evidence>